<accession>A0ABW2G1N6</accession>
<gene>
    <name evidence="1" type="ORF">ACFQMG_24195</name>
</gene>
<organism evidence="1 2">
    <name type="scientific">Kitasatospora paranensis</name>
    <dbReference type="NCBI Taxonomy" id="258053"/>
    <lineage>
        <taxon>Bacteria</taxon>
        <taxon>Bacillati</taxon>
        <taxon>Actinomycetota</taxon>
        <taxon>Actinomycetes</taxon>
        <taxon>Kitasatosporales</taxon>
        <taxon>Streptomycetaceae</taxon>
        <taxon>Kitasatospora</taxon>
    </lineage>
</organism>
<dbReference type="InterPro" id="IPR016181">
    <property type="entry name" value="Acyl_CoA_acyltransferase"/>
</dbReference>
<dbReference type="Proteomes" id="UP001596435">
    <property type="component" value="Unassembled WGS sequence"/>
</dbReference>
<protein>
    <submittedName>
        <fullName evidence="1">N-acetyltransferase</fullName>
    </submittedName>
</protein>
<comment type="caution">
    <text evidence="1">The sequence shown here is derived from an EMBL/GenBank/DDBJ whole genome shotgun (WGS) entry which is preliminary data.</text>
</comment>
<dbReference type="Gene3D" id="3.40.630.30">
    <property type="match status" value="1"/>
</dbReference>
<name>A0ABW2G1N6_9ACTN</name>
<dbReference type="EMBL" id="JBHTAJ010000050">
    <property type="protein sequence ID" value="MFC7182655.1"/>
    <property type="molecule type" value="Genomic_DNA"/>
</dbReference>
<sequence length="250" mass="27808">MDQLTVTTLADRPHLHDVLWQMPDTWPVFMHQDPIGNAYVGLIAEVFPEYVVVATDADGALVGRGLSVPFRLAGGKRQGRLPERGWDEILLWAFADRRRSDEPDTVSAIEIAVRPDLQGRGLSGLILRAMRDNARGRGFAEVVAPVRPSGKHHEPHTPMGEYAFRCRAEDELPHDHWLRVHVRAGARVEKVAPASMTISGSLAEWRAWTGLPFDVTGDVLVPGALAPVRCEVERDSAVYVEPNVWVRHVL</sequence>
<dbReference type="SUPFAM" id="SSF55729">
    <property type="entry name" value="Acyl-CoA N-acyltransferases (Nat)"/>
    <property type="match status" value="1"/>
</dbReference>
<dbReference type="CDD" id="cd04301">
    <property type="entry name" value="NAT_SF"/>
    <property type="match status" value="1"/>
</dbReference>
<keyword evidence="2" id="KW-1185">Reference proteome</keyword>
<proteinExistence type="predicted"/>
<evidence type="ECO:0000313" key="1">
    <source>
        <dbReference type="EMBL" id="MFC7182655.1"/>
    </source>
</evidence>
<dbReference type="RefSeq" id="WP_345704320.1">
    <property type="nucleotide sequence ID" value="NZ_BAABKV010000001.1"/>
</dbReference>
<evidence type="ECO:0000313" key="2">
    <source>
        <dbReference type="Proteomes" id="UP001596435"/>
    </source>
</evidence>
<reference evidence="2" key="1">
    <citation type="journal article" date="2019" name="Int. J. Syst. Evol. Microbiol.">
        <title>The Global Catalogue of Microorganisms (GCM) 10K type strain sequencing project: providing services to taxonomists for standard genome sequencing and annotation.</title>
        <authorList>
            <consortium name="The Broad Institute Genomics Platform"/>
            <consortium name="The Broad Institute Genome Sequencing Center for Infectious Disease"/>
            <person name="Wu L."/>
            <person name="Ma J."/>
        </authorList>
    </citation>
    <scope>NUCLEOTIDE SEQUENCE [LARGE SCALE GENOMIC DNA]</scope>
    <source>
        <strain evidence="2">CGMCC 1.12859</strain>
    </source>
</reference>